<dbReference type="Proteomes" id="UP000198324">
    <property type="component" value="Unassembled WGS sequence"/>
</dbReference>
<evidence type="ECO:0000256" key="1">
    <source>
        <dbReference type="SAM" id="Phobius"/>
    </source>
</evidence>
<keyword evidence="1" id="KW-0812">Transmembrane</keyword>
<gene>
    <name evidence="2" type="ORF">SAMN04488503_3139</name>
</gene>
<organism evidence="2 3">
    <name type="scientific">Humidesulfovibrio mexicanus</name>
    <dbReference type="NCBI Taxonomy" id="147047"/>
    <lineage>
        <taxon>Bacteria</taxon>
        <taxon>Pseudomonadati</taxon>
        <taxon>Thermodesulfobacteriota</taxon>
        <taxon>Desulfovibrionia</taxon>
        <taxon>Desulfovibrionales</taxon>
        <taxon>Desulfovibrionaceae</taxon>
        <taxon>Humidesulfovibrio</taxon>
    </lineage>
</organism>
<evidence type="ECO:0000313" key="3">
    <source>
        <dbReference type="Proteomes" id="UP000198324"/>
    </source>
</evidence>
<proteinExistence type="predicted"/>
<protein>
    <submittedName>
        <fullName evidence="2">Uncharacterized protein</fullName>
    </submittedName>
</protein>
<accession>A0A239CHM7</accession>
<feature type="transmembrane region" description="Helical" evidence="1">
    <location>
        <begin position="45"/>
        <end position="64"/>
    </location>
</feature>
<dbReference type="AlphaFoldDB" id="A0A239CHM7"/>
<keyword evidence="1" id="KW-0472">Membrane</keyword>
<feature type="transmembrane region" description="Helical" evidence="1">
    <location>
        <begin position="70"/>
        <end position="90"/>
    </location>
</feature>
<reference evidence="2 3" key="1">
    <citation type="submission" date="2017-06" db="EMBL/GenBank/DDBJ databases">
        <authorList>
            <person name="Kim H.J."/>
            <person name="Triplett B.A."/>
        </authorList>
    </citation>
    <scope>NUCLEOTIDE SEQUENCE [LARGE SCALE GENOMIC DNA]</scope>
    <source>
        <strain evidence="2 3">DSM 13116</strain>
    </source>
</reference>
<evidence type="ECO:0000313" key="2">
    <source>
        <dbReference type="EMBL" id="SNS19705.1"/>
    </source>
</evidence>
<name>A0A239CHM7_9BACT</name>
<sequence>MDWTNVAFMGGIAAMLIAAVAFIERRRAAGKPIRDAYSFRAVQQVVGGGILGASAIAALTYAVTGSADTALGLGGIIAGVVLLGGLRGFFSEFLRKRDGAKSLDKP</sequence>
<feature type="transmembrane region" description="Helical" evidence="1">
    <location>
        <begin position="6"/>
        <end position="24"/>
    </location>
</feature>
<keyword evidence="1" id="KW-1133">Transmembrane helix</keyword>
<keyword evidence="3" id="KW-1185">Reference proteome</keyword>
<dbReference type="EMBL" id="FZOC01000008">
    <property type="protein sequence ID" value="SNS19705.1"/>
    <property type="molecule type" value="Genomic_DNA"/>
</dbReference>